<dbReference type="Proteomes" id="UP001497444">
    <property type="component" value="Chromosome 6"/>
</dbReference>
<reference evidence="1" key="1">
    <citation type="submission" date="2024-02" db="EMBL/GenBank/DDBJ databases">
        <authorList>
            <consortium name="ELIXIR-Norway"/>
            <consortium name="Elixir Norway"/>
        </authorList>
    </citation>
    <scope>NUCLEOTIDE SEQUENCE</scope>
</reference>
<accession>A0ABP0X751</accession>
<protein>
    <submittedName>
        <fullName evidence="1">Uncharacterized protein</fullName>
    </submittedName>
</protein>
<sequence>MSVVGFSELNVAYGHEDSLAISQLSILFCKIKNGTLNDNLQTAHFCPLCNLISYGTSSSSSSSSSLIQTLASITLLLWNFMQCI</sequence>
<dbReference type="EMBL" id="OZ020101">
    <property type="protein sequence ID" value="CAK9274502.1"/>
    <property type="molecule type" value="Genomic_DNA"/>
</dbReference>
<proteinExistence type="predicted"/>
<organism evidence="1 2">
    <name type="scientific">Sphagnum jensenii</name>
    <dbReference type="NCBI Taxonomy" id="128206"/>
    <lineage>
        <taxon>Eukaryota</taxon>
        <taxon>Viridiplantae</taxon>
        <taxon>Streptophyta</taxon>
        <taxon>Embryophyta</taxon>
        <taxon>Bryophyta</taxon>
        <taxon>Sphagnophytina</taxon>
        <taxon>Sphagnopsida</taxon>
        <taxon>Sphagnales</taxon>
        <taxon>Sphagnaceae</taxon>
        <taxon>Sphagnum</taxon>
    </lineage>
</organism>
<name>A0ABP0X751_9BRYO</name>
<evidence type="ECO:0000313" key="1">
    <source>
        <dbReference type="EMBL" id="CAK9274502.1"/>
    </source>
</evidence>
<evidence type="ECO:0000313" key="2">
    <source>
        <dbReference type="Proteomes" id="UP001497444"/>
    </source>
</evidence>
<keyword evidence="2" id="KW-1185">Reference proteome</keyword>
<gene>
    <name evidence="1" type="ORF">CSSPJE1EN1_LOCUS19980</name>
</gene>